<dbReference type="SUPFAM" id="SSF53850">
    <property type="entry name" value="Periplasmic binding protein-like II"/>
    <property type="match status" value="1"/>
</dbReference>
<dbReference type="InterPro" id="IPR036388">
    <property type="entry name" value="WH-like_DNA-bd_sf"/>
</dbReference>
<dbReference type="SUPFAM" id="SSF46785">
    <property type="entry name" value="Winged helix' DNA-binding domain"/>
    <property type="match status" value="1"/>
</dbReference>
<dbReference type="Proteomes" id="UP000737171">
    <property type="component" value="Unassembled WGS sequence"/>
</dbReference>
<dbReference type="Pfam" id="PF00126">
    <property type="entry name" value="HTH_1"/>
    <property type="match status" value="1"/>
</dbReference>
<proteinExistence type="inferred from homology"/>
<dbReference type="EMBL" id="JABRWJ010000001">
    <property type="protein sequence ID" value="NRF65391.1"/>
    <property type="molecule type" value="Genomic_DNA"/>
</dbReference>
<evidence type="ECO:0000256" key="2">
    <source>
        <dbReference type="ARBA" id="ARBA00023015"/>
    </source>
</evidence>
<evidence type="ECO:0000256" key="3">
    <source>
        <dbReference type="ARBA" id="ARBA00023125"/>
    </source>
</evidence>
<dbReference type="InterPro" id="IPR000847">
    <property type="entry name" value="LysR_HTH_N"/>
</dbReference>
<reference evidence="6 7" key="1">
    <citation type="submission" date="2020-05" db="EMBL/GenBank/DDBJ databases">
        <title>Aquincola sp. isolate from soil.</title>
        <authorList>
            <person name="Han J."/>
            <person name="Kim D.-U."/>
        </authorList>
    </citation>
    <scope>NUCLEOTIDE SEQUENCE [LARGE SCALE GENOMIC DNA]</scope>
    <source>
        <strain evidence="6 7">S2</strain>
    </source>
</reference>
<keyword evidence="2" id="KW-0805">Transcription regulation</keyword>
<keyword evidence="4" id="KW-0804">Transcription</keyword>
<evidence type="ECO:0000256" key="4">
    <source>
        <dbReference type="ARBA" id="ARBA00023163"/>
    </source>
</evidence>
<dbReference type="PANTHER" id="PTHR30537">
    <property type="entry name" value="HTH-TYPE TRANSCRIPTIONAL REGULATOR"/>
    <property type="match status" value="1"/>
</dbReference>
<dbReference type="Gene3D" id="3.40.190.10">
    <property type="entry name" value="Periplasmic binding protein-like II"/>
    <property type="match status" value="2"/>
</dbReference>
<dbReference type="Pfam" id="PF03466">
    <property type="entry name" value="LysR_substrate"/>
    <property type="match status" value="1"/>
</dbReference>
<dbReference type="PROSITE" id="PS50931">
    <property type="entry name" value="HTH_LYSR"/>
    <property type="match status" value="1"/>
</dbReference>
<dbReference type="PANTHER" id="PTHR30537:SF74">
    <property type="entry name" value="HTH-TYPE TRANSCRIPTIONAL REGULATOR TRPI"/>
    <property type="match status" value="1"/>
</dbReference>
<comment type="similarity">
    <text evidence="1">Belongs to the LysR transcriptional regulatory family.</text>
</comment>
<accession>A0ABX2E921</accession>
<sequence length="292" mass="31428">MSTRPPLNALHVFCAVARHGGVRLAAQQLCVTPGAVSRQIQALEAHLGQALFERGPGATQLTAAGRRLHQRVGDKMEAITDALSGAGAAGRRRSIVRVETGVTLAMHWLIPRLRGFAERHPQIDVQVGTTDGDVDPASRADVFIRRDHAELRGLVPQRFLAERSVLVASATHPAAALARPGARQLARWPRIGARSRPDLWPQWAAFHGLGVNAWEPTLEFDNTVLAIQATAEGLGLCVLPELFIAGLLETGALRCVQAQRVDTGAYAYAIGPRRDSARVAAFTDWLRGPAIA</sequence>
<keyword evidence="7" id="KW-1185">Reference proteome</keyword>
<dbReference type="InterPro" id="IPR058163">
    <property type="entry name" value="LysR-type_TF_proteobact-type"/>
</dbReference>
<evidence type="ECO:0000313" key="7">
    <source>
        <dbReference type="Proteomes" id="UP000737171"/>
    </source>
</evidence>
<comment type="caution">
    <text evidence="6">The sequence shown here is derived from an EMBL/GenBank/DDBJ whole genome shotgun (WGS) entry which is preliminary data.</text>
</comment>
<evidence type="ECO:0000259" key="5">
    <source>
        <dbReference type="PROSITE" id="PS50931"/>
    </source>
</evidence>
<dbReference type="Gene3D" id="1.10.10.10">
    <property type="entry name" value="Winged helix-like DNA-binding domain superfamily/Winged helix DNA-binding domain"/>
    <property type="match status" value="1"/>
</dbReference>
<dbReference type="RefSeq" id="WP_173119402.1">
    <property type="nucleotide sequence ID" value="NZ_JABRWJ010000001.1"/>
</dbReference>
<feature type="domain" description="HTH lysR-type" evidence="5">
    <location>
        <begin position="5"/>
        <end position="62"/>
    </location>
</feature>
<evidence type="ECO:0000313" key="6">
    <source>
        <dbReference type="EMBL" id="NRF65391.1"/>
    </source>
</evidence>
<name>A0ABX2E921_9BURK</name>
<evidence type="ECO:0000256" key="1">
    <source>
        <dbReference type="ARBA" id="ARBA00009437"/>
    </source>
</evidence>
<protein>
    <submittedName>
        <fullName evidence="6">LysR family transcriptional regulator</fullName>
    </submittedName>
</protein>
<organism evidence="6 7">
    <name type="scientific">Pseudaquabacterium terrae</name>
    <dbReference type="NCBI Taxonomy" id="2732868"/>
    <lineage>
        <taxon>Bacteria</taxon>
        <taxon>Pseudomonadati</taxon>
        <taxon>Pseudomonadota</taxon>
        <taxon>Betaproteobacteria</taxon>
        <taxon>Burkholderiales</taxon>
        <taxon>Sphaerotilaceae</taxon>
        <taxon>Pseudaquabacterium</taxon>
    </lineage>
</organism>
<gene>
    <name evidence="6" type="ORF">HLB44_00190</name>
</gene>
<dbReference type="InterPro" id="IPR036390">
    <property type="entry name" value="WH_DNA-bd_sf"/>
</dbReference>
<dbReference type="InterPro" id="IPR005119">
    <property type="entry name" value="LysR_subst-bd"/>
</dbReference>
<keyword evidence="3" id="KW-0238">DNA-binding</keyword>